<proteinExistence type="predicted"/>
<evidence type="ECO:0008006" key="7">
    <source>
        <dbReference type="Google" id="ProtNLM"/>
    </source>
</evidence>
<gene>
    <name evidence="5" type="ORF">GUJ93_ZPchr0006g42612</name>
    <name evidence="4" type="ORF">GUJ93_ZPchr0006g43622</name>
</gene>
<evidence type="ECO:0000313" key="5">
    <source>
        <dbReference type="EMBL" id="KAG8071801.1"/>
    </source>
</evidence>
<dbReference type="PANTHER" id="PTHR33110">
    <property type="entry name" value="F-BOX/KELCH-REPEAT PROTEIN-RELATED"/>
    <property type="match status" value="1"/>
</dbReference>
<accession>A0A8J5S9H6</accession>
<dbReference type="AlphaFoldDB" id="A0A8J5S9H6"/>
<evidence type="ECO:0000313" key="6">
    <source>
        <dbReference type="Proteomes" id="UP000729402"/>
    </source>
</evidence>
<organism evidence="5 6">
    <name type="scientific">Zizania palustris</name>
    <name type="common">Northern wild rice</name>
    <dbReference type="NCBI Taxonomy" id="103762"/>
    <lineage>
        <taxon>Eukaryota</taxon>
        <taxon>Viridiplantae</taxon>
        <taxon>Streptophyta</taxon>
        <taxon>Embryophyta</taxon>
        <taxon>Tracheophyta</taxon>
        <taxon>Spermatophyta</taxon>
        <taxon>Magnoliopsida</taxon>
        <taxon>Liliopsida</taxon>
        <taxon>Poales</taxon>
        <taxon>Poaceae</taxon>
        <taxon>BOP clade</taxon>
        <taxon>Oryzoideae</taxon>
        <taxon>Oryzeae</taxon>
        <taxon>Zizaniinae</taxon>
        <taxon>Zizania</taxon>
    </lineage>
</organism>
<protein>
    <recommendedName>
        <fullName evidence="7">F-box domain-containing protein</fullName>
    </recommendedName>
</protein>
<reference evidence="5" key="2">
    <citation type="submission" date="2021-02" db="EMBL/GenBank/DDBJ databases">
        <authorList>
            <person name="Kimball J.A."/>
            <person name="Haas M.W."/>
            <person name="Macchietto M."/>
            <person name="Kono T."/>
            <person name="Duquette J."/>
            <person name="Shao M."/>
        </authorList>
    </citation>
    <scope>NUCLEOTIDE SEQUENCE</scope>
    <source>
        <tissue evidence="5">Fresh leaf tissue</tissue>
    </source>
</reference>
<dbReference type="OrthoDB" id="743494at2759"/>
<dbReference type="EMBL" id="JAAALK010000283">
    <property type="protein sequence ID" value="KAG8071801.1"/>
    <property type="molecule type" value="Genomic_DNA"/>
</dbReference>
<evidence type="ECO:0000259" key="2">
    <source>
        <dbReference type="Pfam" id="PF03478"/>
    </source>
</evidence>
<reference evidence="5" key="1">
    <citation type="journal article" date="2021" name="bioRxiv">
        <title>Whole Genome Assembly and Annotation of Northern Wild Rice, Zizania palustris L., Supports a Whole Genome Duplication in the Zizania Genus.</title>
        <authorList>
            <person name="Haas M."/>
            <person name="Kono T."/>
            <person name="Macchietto M."/>
            <person name="Millas R."/>
            <person name="McGilp L."/>
            <person name="Shao M."/>
            <person name="Duquette J."/>
            <person name="Hirsch C.N."/>
            <person name="Kimball J."/>
        </authorList>
    </citation>
    <scope>NUCLEOTIDE SEQUENCE</scope>
    <source>
        <tissue evidence="5">Fresh leaf tissue</tissue>
    </source>
</reference>
<dbReference type="PANTHER" id="PTHR33110:SF134">
    <property type="entry name" value="OS09G0565350 PROTEIN"/>
    <property type="match status" value="1"/>
</dbReference>
<dbReference type="EMBL" id="JAAALK010000283">
    <property type="protein sequence ID" value="KAG8071783.1"/>
    <property type="molecule type" value="Genomic_DNA"/>
</dbReference>
<comment type="caution">
    <text evidence="5">The sequence shown here is derived from an EMBL/GenBank/DDBJ whole genome shotgun (WGS) entry which is preliminary data.</text>
</comment>
<dbReference type="Pfam" id="PF03478">
    <property type="entry name" value="Beta-prop_KIB1-4"/>
    <property type="match status" value="1"/>
</dbReference>
<evidence type="ECO:0000313" key="4">
    <source>
        <dbReference type="EMBL" id="KAG8071783.1"/>
    </source>
</evidence>
<dbReference type="CDD" id="cd09917">
    <property type="entry name" value="F-box_SF"/>
    <property type="match status" value="1"/>
</dbReference>
<feature type="region of interest" description="Disordered" evidence="1">
    <location>
        <begin position="1"/>
        <end position="25"/>
    </location>
</feature>
<feature type="compositionally biased region" description="Basic and acidic residues" evidence="1">
    <location>
        <begin position="1"/>
        <end position="15"/>
    </location>
</feature>
<feature type="domain" description="F-box" evidence="3">
    <location>
        <begin position="27"/>
        <end position="62"/>
    </location>
</feature>
<dbReference type="Pfam" id="PF12937">
    <property type="entry name" value="F-box-like"/>
    <property type="match status" value="1"/>
</dbReference>
<dbReference type="InterPro" id="IPR001810">
    <property type="entry name" value="F-box_dom"/>
</dbReference>
<keyword evidence="6" id="KW-1185">Reference proteome</keyword>
<dbReference type="InterPro" id="IPR005174">
    <property type="entry name" value="KIB1-4_b-propeller"/>
</dbReference>
<sequence>MGETPGKTETERRDVGGMGVGDDDDRWAQLPPELLPLIYRRLPDSADFVRFRAACRAWRDAAPESDPPSQLPWALERRGSAFQTRLHSRFYSPSSGRTYSARGHGGRSWLVVDGVCQGHVVSMVDLSRTVLCNPLTGDRLALPPAPYPQWRHGVVHVVADGRGGGDGEEGSCLVVNTSTRTRHFGYCRPGDTKWSMVDGRQDMCHRAYHGGRFYVNTDAHETLVIDASTGAVESVLPPPGRPPGATACGDYLVESCGKLLRAILFPRDGVVAASAQDYYLNVYQLEPAPDGKCSWAKVETIGDRALFFDKHGHGMSLEPNDAAELRQNCVYFMHEKRTWVDAGEYRFLCRYSMENGEVDRVVSLPDTFGDTWLVPGLCPSE</sequence>
<evidence type="ECO:0000256" key="1">
    <source>
        <dbReference type="SAM" id="MobiDB-lite"/>
    </source>
</evidence>
<dbReference type="Proteomes" id="UP000729402">
    <property type="component" value="Unassembled WGS sequence"/>
</dbReference>
<feature type="domain" description="KIB1-4 beta-propeller" evidence="2">
    <location>
        <begin position="91"/>
        <end position="334"/>
    </location>
</feature>
<name>A0A8J5S9H6_ZIZPA</name>
<evidence type="ECO:0000259" key="3">
    <source>
        <dbReference type="Pfam" id="PF12937"/>
    </source>
</evidence>